<dbReference type="Pfam" id="PF01381">
    <property type="entry name" value="HTH_3"/>
    <property type="match status" value="1"/>
</dbReference>
<evidence type="ECO:0000313" key="6">
    <source>
        <dbReference type="Proteomes" id="UP000014148"/>
    </source>
</evidence>
<comment type="caution">
    <text evidence="3">The sequence shown here is derived from an EMBL/GenBank/DDBJ whole genome shotgun (WGS) entry which is preliminary data.</text>
</comment>
<dbReference type="InterPro" id="IPR037914">
    <property type="entry name" value="SpoVT-AbrB_sf"/>
</dbReference>
<keyword evidence="1" id="KW-0238">DNA-binding</keyword>
<dbReference type="SUPFAM" id="SSF47413">
    <property type="entry name" value="lambda repressor-like DNA-binding domains"/>
    <property type="match status" value="1"/>
</dbReference>
<dbReference type="Proteomes" id="UP000014148">
    <property type="component" value="Unassembled WGS sequence"/>
</dbReference>
<dbReference type="SUPFAM" id="SSF89447">
    <property type="entry name" value="AbrB/MazE/MraZ-like"/>
    <property type="match status" value="1"/>
</dbReference>
<dbReference type="SMART" id="SM00530">
    <property type="entry name" value="HTH_XRE"/>
    <property type="match status" value="1"/>
</dbReference>
<dbReference type="InterPro" id="IPR010982">
    <property type="entry name" value="Lambda_DNA-bd_dom_sf"/>
</dbReference>
<dbReference type="eggNOG" id="COG2002">
    <property type="taxonomic scope" value="Bacteria"/>
</dbReference>
<protein>
    <submittedName>
        <fullName evidence="3">AbrB family transcriptional regulator</fullName>
    </submittedName>
</protein>
<evidence type="ECO:0000313" key="3">
    <source>
        <dbReference type="EMBL" id="EOH76703.1"/>
    </source>
</evidence>
<dbReference type="PROSITE" id="PS50943">
    <property type="entry name" value="HTH_CROC1"/>
    <property type="match status" value="1"/>
</dbReference>
<dbReference type="eggNOG" id="COG1476">
    <property type="taxonomic scope" value="Bacteria"/>
</dbReference>
<sequence>MKKPKELMISENLSFLRKQYHYTLEEVADKLSVTRQTAAQWETGEALPDVVTIVSLADFYDVTVNDLIRFDEKKAGSKIPPKGKHMFGIVKIQERGQVVIPKDARTIFKINKGDSFVLLGDESPESFGLALIPVELFLGFSDELLKKLRNGMGEKEQS</sequence>
<dbReference type="PANTHER" id="PTHR46558:SF11">
    <property type="entry name" value="HTH-TYPE TRANSCRIPTIONAL REGULATOR XRE"/>
    <property type="match status" value="1"/>
</dbReference>
<dbReference type="Proteomes" id="UP000013783">
    <property type="component" value="Unassembled WGS sequence"/>
</dbReference>
<feature type="domain" description="HTH cro/C1-type" evidence="2">
    <location>
        <begin position="13"/>
        <end position="67"/>
    </location>
</feature>
<keyword evidence="6" id="KW-1185">Reference proteome</keyword>
<dbReference type="EMBL" id="AJAK01000017">
    <property type="protein sequence ID" value="EOH76703.1"/>
    <property type="molecule type" value="Genomic_DNA"/>
</dbReference>
<dbReference type="PANTHER" id="PTHR46558">
    <property type="entry name" value="TRACRIPTIONAL REGULATORY PROTEIN-RELATED-RELATED"/>
    <property type="match status" value="1"/>
</dbReference>
<dbReference type="Gene3D" id="2.10.260.10">
    <property type="match status" value="1"/>
</dbReference>
<evidence type="ECO:0000313" key="5">
    <source>
        <dbReference type="Proteomes" id="UP000013783"/>
    </source>
</evidence>
<evidence type="ECO:0000256" key="1">
    <source>
        <dbReference type="ARBA" id="ARBA00023125"/>
    </source>
</evidence>
<dbReference type="Gene3D" id="1.10.260.40">
    <property type="entry name" value="lambda repressor-like DNA-binding domains"/>
    <property type="match status" value="1"/>
</dbReference>
<organism evidence="3 5">
    <name type="scientific">Enterococcus malodoratus ATCC 43197</name>
    <dbReference type="NCBI Taxonomy" id="1158601"/>
    <lineage>
        <taxon>Bacteria</taxon>
        <taxon>Bacillati</taxon>
        <taxon>Bacillota</taxon>
        <taxon>Bacilli</taxon>
        <taxon>Lactobacillales</taxon>
        <taxon>Enterococcaceae</taxon>
        <taxon>Enterococcus</taxon>
    </lineage>
</organism>
<dbReference type="CDD" id="cd00093">
    <property type="entry name" value="HTH_XRE"/>
    <property type="match status" value="1"/>
</dbReference>
<reference evidence="3 5" key="1">
    <citation type="submission" date="2013-02" db="EMBL/GenBank/DDBJ databases">
        <title>The Genome Sequence of Enterococcus malodoratus ATCC_43197.</title>
        <authorList>
            <consortium name="The Broad Institute Genome Sequencing Platform"/>
            <consortium name="The Broad Institute Genome Sequencing Center for Infectious Disease"/>
            <person name="Earl A.M."/>
            <person name="Gilmore M.S."/>
            <person name="Lebreton F."/>
            <person name="Walker B."/>
            <person name="Young S.K."/>
            <person name="Zeng Q."/>
            <person name="Gargeya S."/>
            <person name="Fitzgerald M."/>
            <person name="Haas B."/>
            <person name="Abouelleil A."/>
            <person name="Alvarado L."/>
            <person name="Arachchi H.M."/>
            <person name="Berlin A.M."/>
            <person name="Chapman S.B."/>
            <person name="Dewar J."/>
            <person name="Goldberg J."/>
            <person name="Griggs A."/>
            <person name="Gujja S."/>
            <person name="Hansen M."/>
            <person name="Howarth C."/>
            <person name="Imamovic A."/>
            <person name="Larimer J."/>
            <person name="McCowan C."/>
            <person name="Murphy C."/>
            <person name="Neiman D."/>
            <person name="Pearson M."/>
            <person name="Priest M."/>
            <person name="Roberts A."/>
            <person name="Saif S."/>
            <person name="Shea T."/>
            <person name="Sisk P."/>
            <person name="Sykes S."/>
            <person name="Wortman J."/>
            <person name="Nusbaum C."/>
            <person name="Birren B."/>
        </authorList>
    </citation>
    <scope>NUCLEOTIDE SEQUENCE [LARGE SCALE GENOMIC DNA]</scope>
    <source>
        <strain evidence="3 5">ATCC 43197</strain>
    </source>
</reference>
<name>R2P0B3_9ENTE</name>
<evidence type="ECO:0000313" key="4">
    <source>
        <dbReference type="EMBL" id="EOT63596.1"/>
    </source>
</evidence>
<dbReference type="AlphaFoldDB" id="R2P0B3"/>
<dbReference type="GO" id="GO:0003677">
    <property type="term" value="F:DNA binding"/>
    <property type="evidence" value="ECO:0007669"/>
    <property type="project" value="UniProtKB-KW"/>
</dbReference>
<dbReference type="STRING" id="71451.RV07_GL001150"/>
<evidence type="ECO:0000259" key="2">
    <source>
        <dbReference type="PROSITE" id="PS50943"/>
    </source>
</evidence>
<reference evidence="4 6" key="2">
    <citation type="submission" date="2013-03" db="EMBL/GenBank/DDBJ databases">
        <title>The Genome Sequence of Enterococcus malodoratus ATCC_43197 (PacBio/Illumina hybrid assembly).</title>
        <authorList>
            <consortium name="The Broad Institute Genomics Platform"/>
            <consortium name="The Broad Institute Genome Sequencing Center for Infectious Disease"/>
            <person name="Earl A."/>
            <person name="Russ C."/>
            <person name="Gilmore M."/>
            <person name="Surin D."/>
            <person name="Walker B."/>
            <person name="Young S."/>
            <person name="Zeng Q."/>
            <person name="Gargeya S."/>
            <person name="Fitzgerald M."/>
            <person name="Haas B."/>
            <person name="Abouelleil A."/>
            <person name="Allen A.W."/>
            <person name="Alvarado L."/>
            <person name="Arachchi H.M."/>
            <person name="Berlin A.M."/>
            <person name="Chapman S.B."/>
            <person name="Gainer-Dewar J."/>
            <person name="Goldberg J."/>
            <person name="Griggs A."/>
            <person name="Gujja S."/>
            <person name="Hansen M."/>
            <person name="Howarth C."/>
            <person name="Imamovic A."/>
            <person name="Ireland A."/>
            <person name="Larimer J."/>
            <person name="McCowan C."/>
            <person name="Murphy C."/>
            <person name="Pearson M."/>
            <person name="Poon T.W."/>
            <person name="Priest M."/>
            <person name="Roberts A."/>
            <person name="Saif S."/>
            <person name="Shea T."/>
            <person name="Sisk P."/>
            <person name="Sykes S."/>
            <person name="Wortman J."/>
            <person name="Nusbaum C."/>
            <person name="Birren B."/>
        </authorList>
    </citation>
    <scope>NUCLEOTIDE SEQUENCE [LARGE SCALE GENOMIC DNA]</scope>
    <source>
        <strain evidence="4 6">ATCC 43197</strain>
    </source>
</reference>
<dbReference type="PATRIC" id="fig|1158601.3.peg.2338"/>
<dbReference type="EMBL" id="ASWA01000005">
    <property type="protein sequence ID" value="EOT63596.1"/>
    <property type="molecule type" value="Genomic_DNA"/>
</dbReference>
<proteinExistence type="predicted"/>
<gene>
    <name evidence="4" type="ORF">I585_04426</name>
    <name evidence="3" type="ORF">UAI_02378</name>
</gene>
<dbReference type="RefSeq" id="WP_010741194.1">
    <property type="nucleotide sequence ID" value="NZ_KB946250.1"/>
</dbReference>
<accession>R2P0B3</accession>
<dbReference type="InterPro" id="IPR001387">
    <property type="entry name" value="Cro/C1-type_HTH"/>
</dbReference>
<dbReference type="OrthoDB" id="9805856at2"/>